<dbReference type="PANTHER" id="PTHR22726">
    <property type="entry name" value="METALLOENDOPEPTIDASE OMA1"/>
    <property type="match status" value="1"/>
</dbReference>
<dbReference type="GO" id="GO:0016020">
    <property type="term" value="C:membrane"/>
    <property type="evidence" value="ECO:0007669"/>
    <property type="project" value="TreeGrafter"/>
</dbReference>
<dbReference type="Gene3D" id="1.25.40.10">
    <property type="entry name" value="Tetratricopeptide repeat domain"/>
    <property type="match status" value="1"/>
</dbReference>
<dbReference type="Pfam" id="PF14559">
    <property type="entry name" value="TPR_19"/>
    <property type="match status" value="1"/>
</dbReference>
<dbReference type="InterPro" id="IPR051156">
    <property type="entry name" value="Mito/Outer_Membr_Metalloprot"/>
</dbReference>
<keyword evidence="5 6" id="KW-0482">Metalloprotease</keyword>
<feature type="domain" description="Peptidase M48" evidence="7">
    <location>
        <begin position="69"/>
        <end position="255"/>
    </location>
</feature>
<dbReference type="Proteomes" id="UP000256763">
    <property type="component" value="Unassembled WGS sequence"/>
</dbReference>
<dbReference type="EMBL" id="NFZW01000007">
    <property type="protein sequence ID" value="RFA37473.1"/>
    <property type="molecule type" value="Genomic_DNA"/>
</dbReference>
<comment type="similarity">
    <text evidence="6">Belongs to the peptidase M48 family.</text>
</comment>
<evidence type="ECO:0000259" key="7">
    <source>
        <dbReference type="Pfam" id="PF01435"/>
    </source>
</evidence>
<reference evidence="9" key="1">
    <citation type="submission" date="2017-05" db="EMBL/GenBank/DDBJ databases">
        <authorList>
            <person name="Sharma S."/>
            <person name="Sidhu C."/>
            <person name="Pinnaka A.K."/>
        </authorList>
    </citation>
    <scope>NUCLEOTIDE SEQUENCE [LARGE SCALE GENOMIC DNA]</scope>
    <source>
        <strain evidence="9">AK93</strain>
    </source>
</reference>
<evidence type="ECO:0000256" key="3">
    <source>
        <dbReference type="ARBA" id="ARBA00022801"/>
    </source>
</evidence>
<name>A0A3E0WZ83_9GAMM</name>
<evidence type="ECO:0000256" key="2">
    <source>
        <dbReference type="ARBA" id="ARBA00022723"/>
    </source>
</evidence>
<evidence type="ECO:0000256" key="5">
    <source>
        <dbReference type="ARBA" id="ARBA00023049"/>
    </source>
</evidence>
<dbReference type="GO" id="GO:0051603">
    <property type="term" value="P:proteolysis involved in protein catabolic process"/>
    <property type="evidence" value="ECO:0007669"/>
    <property type="project" value="TreeGrafter"/>
</dbReference>
<dbReference type="GO" id="GO:0004222">
    <property type="term" value="F:metalloendopeptidase activity"/>
    <property type="evidence" value="ECO:0007669"/>
    <property type="project" value="InterPro"/>
</dbReference>
<evidence type="ECO:0000256" key="4">
    <source>
        <dbReference type="ARBA" id="ARBA00022833"/>
    </source>
</evidence>
<evidence type="ECO:0000313" key="9">
    <source>
        <dbReference type="Proteomes" id="UP000256763"/>
    </source>
</evidence>
<dbReference type="InterPro" id="IPR001915">
    <property type="entry name" value="Peptidase_M48"/>
</dbReference>
<organism evidence="8 9">
    <name type="scientific">Alkalilimnicola ehrlichii</name>
    <dbReference type="NCBI Taxonomy" id="351052"/>
    <lineage>
        <taxon>Bacteria</taxon>
        <taxon>Pseudomonadati</taxon>
        <taxon>Pseudomonadota</taxon>
        <taxon>Gammaproteobacteria</taxon>
        <taxon>Chromatiales</taxon>
        <taxon>Ectothiorhodospiraceae</taxon>
        <taxon>Alkalilimnicola</taxon>
    </lineage>
</organism>
<comment type="cofactor">
    <cofactor evidence="6">
        <name>Zn(2+)</name>
        <dbReference type="ChEBI" id="CHEBI:29105"/>
    </cofactor>
    <text evidence="6">Binds 1 zinc ion per subunit.</text>
</comment>
<keyword evidence="1 6" id="KW-0645">Protease</keyword>
<evidence type="ECO:0000256" key="6">
    <source>
        <dbReference type="RuleBase" id="RU003983"/>
    </source>
</evidence>
<dbReference type="OrthoDB" id="9810445at2"/>
<proteinExistence type="inferred from homology"/>
<keyword evidence="4 6" id="KW-0862">Zinc</keyword>
<dbReference type="PANTHER" id="PTHR22726:SF24">
    <property type="entry name" value="M48 FAMILY METALLOPEPTIDASE"/>
    <property type="match status" value="1"/>
</dbReference>
<protein>
    <submittedName>
        <fullName evidence="8">Peptidase M48 Ste24p</fullName>
    </submittedName>
</protein>
<dbReference type="AlphaFoldDB" id="A0A3E0WZ83"/>
<gene>
    <name evidence="8" type="ORF">CAL65_09315</name>
</gene>
<sequence>MTRRDFLWLAGMSSAGLAASGSLVGCATDPVTGQPRLMLMSEEEEVAIDREHAPHQFSNDYGVVQDARLNAYLTEVGQSIAAVSHRPHMPYSYQAVNANYVNAYTFPGGTMACTRGILVDMDDEAELAALLGHETGHVTARHTARRQTQQLLTAIAIGGVTIAAGQSDRLSGYSGAIYAVGALSAGALLASYSRSNEREADALGLDYMVEAGHDPEGMVDLMAMLQNLSSRDPNALELMFSTHPMSSERFNTAKRQARNHPSYDRTQGRERYMDNTANLRRIRPTIKTLQAGEADMARERYSDAETKFAQALKQVPDDYCGLLLMAQCQTAQGKHREADKYLAEAKAAYPGEAKALHLSGVNHLALNRPEAALADFEAYERNLPGNPNTLFLKGVANENMQNRRAASEHYRRYVQLAGDTEQARYAAQRLQAWES</sequence>
<evidence type="ECO:0000313" key="8">
    <source>
        <dbReference type="EMBL" id="RFA37473.1"/>
    </source>
</evidence>
<comment type="caution">
    <text evidence="8">The sequence shown here is derived from an EMBL/GenBank/DDBJ whole genome shotgun (WGS) entry which is preliminary data.</text>
</comment>
<dbReference type="GO" id="GO:0046872">
    <property type="term" value="F:metal ion binding"/>
    <property type="evidence" value="ECO:0007669"/>
    <property type="project" value="UniProtKB-KW"/>
</dbReference>
<dbReference type="InterPro" id="IPR011990">
    <property type="entry name" value="TPR-like_helical_dom_sf"/>
</dbReference>
<keyword evidence="9" id="KW-1185">Reference proteome</keyword>
<dbReference type="PROSITE" id="PS51257">
    <property type="entry name" value="PROKAR_LIPOPROTEIN"/>
    <property type="match status" value="1"/>
</dbReference>
<keyword evidence="3 6" id="KW-0378">Hydrolase</keyword>
<evidence type="ECO:0000256" key="1">
    <source>
        <dbReference type="ARBA" id="ARBA00022670"/>
    </source>
</evidence>
<dbReference type="Gene3D" id="3.30.2010.10">
    <property type="entry name" value="Metalloproteases ('zincins'), catalytic domain"/>
    <property type="match status" value="1"/>
</dbReference>
<accession>A0A3E0WZ83</accession>
<dbReference type="Pfam" id="PF01435">
    <property type="entry name" value="Peptidase_M48"/>
    <property type="match status" value="1"/>
</dbReference>
<keyword evidence="2" id="KW-0479">Metal-binding</keyword>
<dbReference type="SUPFAM" id="SSF48452">
    <property type="entry name" value="TPR-like"/>
    <property type="match status" value="1"/>
</dbReference>